<evidence type="ECO:0000313" key="2">
    <source>
        <dbReference type="Proteomes" id="UP000005561"/>
    </source>
</evidence>
<dbReference type="EMBL" id="ACCL02000016">
    <property type="protein sequence ID" value="EET59649.1"/>
    <property type="molecule type" value="Genomic_DNA"/>
</dbReference>
<sequence>MNAFSYKTIVNLLILLYDIFMKVRSGWFTMWTGLIFRNILSGTSQAPDRFRKGIEWI</sequence>
<proteinExistence type="predicted"/>
<reference evidence="1" key="1">
    <citation type="submission" date="2009-07" db="EMBL/GenBank/DDBJ databases">
        <authorList>
            <person name="Weinstock G."/>
            <person name="Sodergren E."/>
            <person name="Clifton S."/>
            <person name="Fulton L."/>
            <person name="Fulton B."/>
            <person name="Courtney L."/>
            <person name="Fronick C."/>
            <person name="Harrison M."/>
            <person name="Strong C."/>
            <person name="Farmer C."/>
            <person name="Delahaunty K."/>
            <person name="Markovic C."/>
            <person name="Hall O."/>
            <person name="Minx P."/>
            <person name="Tomlinson C."/>
            <person name="Mitreva M."/>
            <person name="Nelson J."/>
            <person name="Hou S."/>
            <person name="Wollam A."/>
            <person name="Pepin K.H."/>
            <person name="Johnson M."/>
            <person name="Bhonagiri V."/>
            <person name="Nash W.E."/>
            <person name="Warren W."/>
            <person name="Chinwalla A."/>
            <person name="Mardis E.R."/>
            <person name="Wilson R.K."/>
        </authorList>
    </citation>
    <scope>NUCLEOTIDE SEQUENCE [LARGE SCALE GENOMIC DNA]</scope>
    <source>
        <strain evidence="1">DSM 14469</strain>
    </source>
</reference>
<comment type="caution">
    <text evidence="1">The sequence shown here is derived from an EMBL/GenBank/DDBJ whole genome shotgun (WGS) entry which is preliminary data.</text>
</comment>
<keyword evidence="2" id="KW-1185">Reference proteome</keyword>
<evidence type="ECO:0000313" key="1">
    <source>
        <dbReference type="EMBL" id="EET59649.1"/>
    </source>
</evidence>
<dbReference type="Proteomes" id="UP000005561">
    <property type="component" value="Unassembled WGS sequence"/>
</dbReference>
<accession>C6LHZ4</accession>
<organism evidence="1 2">
    <name type="scientific">Marvinbryantia formatexigens DSM 14469</name>
    <dbReference type="NCBI Taxonomy" id="478749"/>
    <lineage>
        <taxon>Bacteria</taxon>
        <taxon>Bacillati</taxon>
        <taxon>Bacillota</taxon>
        <taxon>Clostridia</taxon>
        <taxon>Lachnospirales</taxon>
        <taxon>Lachnospiraceae</taxon>
        <taxon>Marvinbryantia</taxon>
    </lineage>
</organism>
<name>C6LHZ4_9FIRM</name>
<protein>
    <submittedName>
        <fullName evidence="1">Uncharacterized protein</fullName>
    </submittedName>
</protein>
<dbReference type="AlphaFoldDB" id="C6LHZ4"/>
<gene>
    <name evidence="1" type="ORF">BRYFOR_08265</name>
</gene>